<dbReference type="OMA" id="ITHDRIR"/>
<protein>
    <recommendedName>
        <fullName evidence="1">R13L1/DRL21-like LRR repeat region domain-containing protein</fullName>
    </recommendedName>
</protein>
<dbReference type="Gene3D" id="3.80.10.10">
    <property type="entry name" value="Ribonuclease Inhibitor"/>
    <property type="match status" value="1"/>
</dbReference>
<evidence type="ECO:0000259" key="1">
    <source>
        <dbReference type="Pfam" id="PF25019"/>
    </source>
</evidence>
<proteinExistence type="predicted"/>
<dbReference type="Proteomes" id="UP000026962">
    <property type="component" value="Chromosome 9"/>
</dbReference>
<sequence length="167" mass="18954">MIPSGIHQLTNLQSLSTFALANAGSGSVTLDEINDINTLQGELCIMDLQNITHDRIRESRSANLSKKKLTRLELVWNPLPSYKSIPHDEVVLESLQPHNCIRQLVISGFRGLNFSSWLGDRSLFSLQELELCRCYYTDHLPPLGQLPNLKQLKLMSLWKLRTIGPQF</sequence>
<name>A0A0E0LZP7_ORYPU</name>
<dbReference type="PANTHER" id="PTHR47186">
    <property type="entry name" value="LEUCINE-RICH REPEAT-CONTAINING PROTEIN 57"/>
    <property type="match status" value="1"/>
</dbReference>
<keyword evidence="3" id="KW-1185">Reference proteome</keyword>
<dbReference type="Gramene" id="OPUNC09G04570.1">
    <property type="protein sequence ID" value="OPUNC09G04570.1"/>
    <property type="gene ID" value="OPUNC09G04570"/>
</dbReference>
<dbReference type="STRING" id="4537.A0A0E0LZP7"/>
<dbReference type="SUPFAM" id="SSF52058">
    <property type="entry name" value="L domain-like"/>
    <property type="match status" value="1"/>
</dbReference>
<feature type="domain" description="R13L1/DRL21-like LRR repeat region" evidence="1">
    <location>
        <begin position="30"/>
        <end position="156"/>
    </location>
</feature>
<reference evidence="2" key="1">
    <citation type="submission" date="2015-04" db="UniProtKB">
        <authorList>
            <consortium name="EnsemblPlants"/>
        </authorList>
    </citation>
    <scope>IDENTIFICATION</scope>
</reference>
<dbReference type="InterPro" id="IPR056789">
    <property type="entry name" value="LRR_R13L1-DRL21"/>
</dbReference>
<dbReference type="PANTHER" id="PTHR47186:SF3">
    <property type="entry name" value="OS09G0267800 PROTEIN"/>
    <property type="match status" value="1"/>
</dbReference>
<dbReference type="HOGENOM" id="CLU_1597156_0_0_1"/>
<dbReference type="AlphaFoldDB" id="A0A0E0LZP7"/>
<dbReference type="EnsemblPlants" id="OPUNC09G04570.1">
    <property type="protein sequence ID" value="OPUNC09G04570.1"/>
    <property type="gene ID" value="OPUNC09G04570"/>
</dbReference>
<accession>A0A0E0LZP7</accession>
<evidence type="ECO:0000313" key="3">
    <source>
        <dbReference type="Proteomes" id="UP000026962"/>
    </source>
</evidence>
<reference evidence="2" key="2">
    <citation type="submission" date="2018-05" db="EMBL/GenBank/DDBJ databases">
        <title>OpunRS2 (Oryza punctata Reference Sequence Version 2).</title>
        <authorList>
            <person name="Zhang J."/>
            <person name="Kudrna D."/>
            <person name="Lee S."/>
            <person name="Talag J."/>
            <person name="Welchert J."/>
            <person name="Wing R.A."/>
        </authorList>
    </citation>
    <scope>NUCLEOTIDE SEQUENCE [LARGE SCALE GENOMIC DNA]</scope>
</reference>
<evidence type="ECO:0000313" key="2">
    <source>
        <dbReference type="EnsemblPlants" id="OPUNC09G04570.1"/>
    </source>
</evidence>
<dbReference type="InterPro" id="IPR032675">
    <property type="entry name" value="LRR_dom_sf"/>
</dbReference>
<dbReference type="Pfam" id="PF25019">
    <property type="entry name" value="LRR_R13L1-DRL21"/>
    <property type="match status" value="1"/>
</dbReference>
<organism evidence="2">
    <name type="scientific">Oryza punctata</name>
    <name type="common">Red rice</name>
    <dbReference type="NCBI Taxonomy" id="4537"/>
    <lineage>
        <taxon>Eukaryota</taxon>
        <taxon>Viridiplantae</taxon>
        <taxon>Streptophyta</taxon>
        <taxon>Embryophyta</taxon>
        <taxon>Tracheophyta</taxon>
        <taxon>Spermatophyta</taxon>
        <taxon>Magnoliopsida</taxon>
        <taxon>Liliopsida</taxon>
        <taxon>Poales</taxon>
        <taxon>Poaceae</taxon>
        <taxon>BOP clade</taxon>
        <taxon>Oryzoideae</taxon>
        <taxon>Oryzeae</taxon>
        <taxon>Oryzinae</taxon>
        <taxon>Oryza</taxon>
    </lineage>
</organism>
<dbReference type="eggNOG" id="KOG4658">
    <property type="taxonomic scope" value="Eukaryota"/>
</dbReference>